<dbReference type="PROSITE" id="PS50111">
    <property type="entry name" value="CHEMOTAXIS_TRANSDUC_2"/>
    <property type="match status" value="1"/>
</dbReference>
<comment type="similarity">
    <text evidence="4">Belongs to the methyl-accepting chemotaxis (MCP) protein family.</text>
</comment>
<dbReference type="Proteomes" id="UP001569153">
    <property type="component" value="Unassembled WGS sequence"/>
</dbReference>
<keyword evidence="3 5" id="KW-0807">Transducer</keyword>
<reference evidence="10 11" key="1">
    <citation type="submission" date="2024-06" db="EMBL/GenBank/DDBJ databases">
        <authorList>
            <person name="Steensen K."/>
            <person name="Seneca J."/>
            <person name="Bartlau N."/>
            <person name="Yu A.X."/>
            <person name="Polz M.F."/>
        </authorList>
    </citation>
    <scope>NUCLEOTIDE SEQUENCE [LARGE SCALE GENOMIC DNA]</scope>
    <source>
        <strain evidence="10 11">FF146</strain>
    </source>
</reference>
<feature type="transmembrane region" description="Helical" evidence="6">
    <location>
        <begin position="189"/>
        <end position="211"/>
    </location>
</feature>
<dbReference type="Gene3D" id="1.10.287.950">
    <property type="entry name" value="Methyl-accepting chemotaxis protein"/>
    <property type="match status" value="1"/>
</dbReference>
<keyword evidence="6" id="KW-1133">Transmembrane helix</keyword>
<dbReference type="InterPro" id="IPR004089">
    <property type="entry name" value="MCPsignal_dom"/>
</dbReference>
<dbReference type="RefSeq" id="WP_136995951.1">
    <property type="nucleotide sequence ID" value="NZ_JBGOOT010000003.1"/>
</dbReference>
<dbReference type="Pfam" id="PF00015">
    <property type="entry name" value="MCPsignal"/>
    <property type="match status" value="1"/>
</dbReference>
<feature type="transmembrane region" description="Helical" evidence="6">
    <location>
        <begin position="12"/>
        <end position="31"/>
    </location>
</feature>
<dbReference type="InterPro" id="IPR000727">
    <property type="entry name" value="T_SNARE_dom"/>
</dbReference>
<dbReference type="CDD" id="cd11386">
    <property type="entry name" value="MCP_signal"/>
    <property type="match status" value="1"/>
</dbReference>
<dbReference type="InterPro" id="IPR004090">
    <property type="entry name" value="Chemotax_Me-accpt_rcpt"/>
</dbReference>
<keyword evidence="11" id="KW-1185">Reference proteome</keyword>
<keyword evidence="2" id="KW-0997">Cell inner membrane</keyword>
<evidence type="ECO:0000256" key="2">
    <source>
        <dbReference type="ARBA" id="ARBA00022519"/>
    </source>
</evidence>
<dbReference type="Pfam" id="PF00672">
    <property type="entry name" value="HAMP"/>
    <property type="match status" value="1"/>
</dbReference>
<accession>A0ABV4M4E0</accession>
<dbReference type="PROSITE" id="PS50885">
    <property type="entry name" value="HAMP"/>
    <property type="match status" value="1"/>
</dbReference>
<comment type="subcellular location">
    <subcellularLocation>
        <location evidence="1">Cell inner membrane</location>
        <topology evidence="1">Multi-pass membrane protein</topology>
    </subcellularLocation>
</comment>
<evidence type="ECO:0000259" key="7">
    <source>
        <dbReference type="PROSITE" id="PS50111"/>
    </source>
</evidence>
<feature type="domain" description="HAMP" evidence="9">
    <location>
        <begin position="213"/>
        <end position="265"/>
    </location>
</feature>
<keyword evidence="2" id="KW-1003">Cell membrane</keyword>
<proteinExistence type="inferred from homology"/>
<dbReference type="SUPFAM" id="SSF58104">
    <property type="entry name" value="Methyl-accepting chemotaxis protein (MCP) signaling domain"/>
    <property type="match status" value="1"/>
</dbReference>
<dbReference type="SMART" id="SM00283">
    <property type="entry name" value="MA"/>
    <property type="match status" value="1"/>
</dbReference>
<dbReference type="PANTHER" id="PTHR32089">
    <property type="entry name" value="METHYL-ACCEPTING CHEMOTAXIS PROTEIN MCPB"/>
    <property type="match status" value="1"/>
</dbReference>
<dbReference type="CDD" id="cd06225">
    <property type="entry name" value="HAMP"/>
    <property type="match status" value="1"/>
</dbReference>
<dbReference type="SMART" id="SM00304">
    <property type="entry name" value="HAMP"/>
    <property type="match status" value="1"/>
</dbReference>
<protein>
    <submittedName>
        <fullName evidence="10">Methyl-accepting chemotaxis protein</fullName>
    </submittedName>
</protein>
<dbReference type="EMBL" id="JBGOOT010000003">
    <property type="protein sequence ID" value="MEZ8194392.1"/>
    <property type="molecule type" value="Genomic_DNA"/>
</dbReference>
<evidence type="ECO:0000259" key="9">
    <source>
        <dbReference type="PROSITE" id="PS50885"/>
    </source>
</evidence>
<evidence type="ECO:0000256" key="3">
    <source>
        <dbReference type="ARBA" id="ARBA00023224"/>
    </source>
</evidence>
<evidence type="ECO:0000259" key="8">
    <source>
        <dbReference type="PROSITE" id="PS50192"/>
    </source>
</evidence>
<keyword evidence="6" id="KW-0472">Membrane</keyword>
<evidence type="ECO:0000313" key="10">
    <source>
        <dbReference type="EMBL" id="MEZ8194392.1"/>
    </source>
</evidence>
<dbReference type="PRINTS" id="PR00260">
    <property type="entry name" value="CHEMTRNSDUCR"/>
</dbReference>
<keyword evidence="6" id="KW-0812">Transmembrane</keyword>
<evidence type="ECO:0000313" key="11">
    <source>
        <dbReference type="Proteomes" id="UP001569153"/>
    </source>
</evidence>
<dbReference type="InterPro" id="IPR003660">
    <property type="entry name" value="HAMP_dom"/>
</dbReference>
<dbReference type="PROSITE" id="PS50192">
    <property type="entry name" value="T_SNARE"/>
    <property type="match status" value="1"/>
</dbReference>
<evidence type="ECO:0000256" key="5">
    <source>
        <dbReference type="PROSITE-ProRule" id="PRU00284"/>
    </source>
</evidence>
<dbReference type="PANTHER" id="PTHR32089:SF33">
    <property type="entry name" value="TOXIN COREGULATED PILUS BIOSYNTHESIS PROTEIN I"/>
    <property type="match status" value="1"/>
</dbReference>
<feature type="domain" description="Methyl-accepting transducer" evidence="7">
    <location>
        <begin position="270"/>
        <end position="506"/>
    </location>
</feature>
<evidence type="ECO:0000256" key="4">
    <source>
        <dbReference type="ARBA" id="ARBA00029447"/>
    </source>
</evidence>
<evidence type="ECO:0000256" key="1">
    <source>
        <dbReference type="ARBA" id="ARBA00004429"/>
    </source>
</evidence>
<sequence length="543" mass="59116">MQLSLKNTSIRFQILLPVLFTALSLFISLWVTKSNLDAEQQIISENVDSIVFYKDELAKIDDRVYPLRISAVYSIYDSSRRQNFLTELKSGMQAINIELDKIDDRQTFSREVSVVRKAISDYVSYSERAVTYFNRRDQGLSLNQSNDDFIAGYRNVGQTMVESINKLSQQVNTAAGQAMRESEENNEQVEINAILMVLSVFAGSLVVAWWLSGLIVSPIQKLQVVIRELAQGNLTVCADSDGDNEIAQLSRDVNTTAAQLHSTVEALTRISEDVASASTELAAVMTQAESNANQELSEIEQVASAVNELSSTADNVSDNATAADSTARQADELAKAGLDVFAQSADASEQMGTALSDAAVVVGKLKEQSEQINDVIEVIRGVSEQTNLLALNAAIEAARAGESGRGFAVVADEVRLLAARTQDSTQEIQTIIEELQNQSGLANESMLTSLDMLERNKALTGQANDALVGITESVTDINDMNTQVATAAEQQSQVTQDINRNVVNMSELVNQNVTGISQSASASNELSRLAEQQKQQLSFFKLS</sequence>
<feature type="domain" description="T-SNARE coiled-coil homology" evidence="8">
    <location>
        <begin position="457"/>
        <end position="519"/>
    </location>
</feature>
<name>A0ABV4M4E0_9VIBR</name>
<gene>
    <name evidence="10" type="ORF">ACED38_05750</name>
</gene>
<comment type="caution">
    <text evidence="10">The sequence shown here is derived from an EMBL/GenBank/DDBJ whole genome shotgun (WGS) entry which is preliminary data.</text>
</comment>
<evidence type="ECO:0000256" key="6">
    <source>
        <dbReference type="SAM" id="Phobius"/>
    </source>
</evidence>
<organism evidence="10 11">
    <name type="scientific">Vibrio cortegadensis</name>
    <dbReference type="NCBI Taxonomy" id="1328770"/>
    <lineage>
        <taxon>Bacteria</taxon>
        <taxon>Pseudomonadati</taxon>
        <taxon>Pseudomonadota</taxon>
        <taxon>Gammaproteobacteria</taxon>
        <taxon>Vibrionales</taxon>
        <taxon>Vibrionaceae</taxon>
        <taxon>Vibrio</taxon>
    </lineage>
</organism>